<sequence length="131" mass="13563">MTDHPVLGDLALQPVEEVDPSRVVDLTAEGRRLLEKARSSGRGRAVRAVVRQPGQNMILLGLPAGGGLPEHDAPGPASLLCLSGEVTLSTAEGSWTLPAGTAHAIPPARHDVVAAVDSVCVLTVSLPVQDR</sequence>
<organism evidence="1 2">
    <name type="scientific">Ornithinimicrobium pekingense</name>
    <dbReference type="NCBI Taxonomy" id="384677"/>
    <lineage>
        <taxon>Bacteria</taxon>
        <taxon>Bacillati</taxon>
        <taxon>Actinomycetota</taxon>
        <taxon>Actinomycetes</taxon>
        <taxon>Micrococcales</taxon>
        <taxon>Ornithinimicrobiaceae</taxon>
        <taxon>Ornithinimicrobium</taxon>
    </lineage>
</organism>
<evidence type="ECO:0000313" key="1">
    <source>
        <dbReference type="EMBL" id="GGK72297.1"/>
    </source>
</evidence>
<evidence type="ECO:0000313" key="2">
    <source>
        <dbReference type="Proteomes" id="UP000662111"/>
    </source>
</evidence>
<name>A0ABQ2F8X0_9MICO</name>
<gene>
    <name evidence="1" type="ORF">GCM10011509_21020</name>
</gene>
<accession>A0ABQ2F8X0</accession>
<dbReference type="SUPFAM" id="SSF51182">
    <property type="entry name" value="RmlC-like cupins"/>
    <property type="match status" value="1"/>
</dbReference>
<evidence type="ECO:0008006" key="3">
    <source>
        <dbReference type="Google" id="ProtNLM"/>
    </source>
</evidence>
<dbReference type="InterPro" id="IPR014710">
    <property type="entry name" value="RmlC-like_jellyroll"/>
</dbReference>
<reference evidence="2" key="1">
    <citation type="journal article" date="2019" name="Int. J. Syst. Evol. Microbiol.">
        <title>The Global Catalogue of Microorganisms (GCM) 10K type strain sequencing project: providing services to taxonomists for standard genome sequencing and annotation.</title>
        <authorList>
            <consortium name="The Broad Institute Genomics Platform"/>
            <consortium name="The Broad Institute Genome Sequencing Center for Infectious Disease"/>
            <person name="Wu L."/>
            <person name="Ma J."/>
        </authorList>
    </citation>
    <scope>NUCLEOTIDE SEQUENCE [LARGE SCALE GENOMIC DNA]</scope>
    <source>
        <strain evidence="2">CGMCC 1.5362</strain>
    </source>
</reference>
<dbReference type="Proteomes" id="UP000662111">
    <property type="component" value="Unassembled WGS sequence"/>
</dbReference>
<dbReference type="RefSeq" id="WP_022922684.1">
    <property type="nucleotide sequence ID" value="NZ_BMLB01000004.1"/>
</dbReference>
<keyword evidence="2" id="KW-1185">Reference proteome</keyword>
<proteinExistence type="predicted"/>
<dbReference type="InterPro" id="IPR011051">
    <property type="entry name" value="RmlC_Cupin_sf"/>
</dbReference>
<dbReference type="EMBL" id="BMLB01000004">
    <property type="protein sequence ID" value="GGK72297.1"/>
    <property type="molecule type" value="Genomic_DNA"/>
</dbReference>
<protein>
    <recommendedName>
        <fullName evidence="3">Cupin domain-containing protein</fullName>
    </recommendedName>
</protein>
<comment type="caution">
    <text evidence="1">The sequence shown here is derived from an EMBL/GenBank/DDBJ whole genome shotgun (WGS) entry which is preliminary data.</text>
</comment>
<dbReference type="Gene3D" id="2.60.120.10">
    <property type="entry name" value="Jelly Rolls"/>
    <property type="match status" value="1"/>
</dbReference>